<dbReference type="GO" id="GO:0007040">
    <property type="term" value="P:lysosome organization"/>
    <property type="evidence" value="ECO:0007669"/>
    <property type="project" value="UniProtKB-ARBA"/>
</dbReference>
<dbReference type="SUPFAM" id="SSF51011">
    <property type="entry name" value="Glycosyl hydrolase domain"/>
    <property type="match status" value="1"/>
</dbReference>
<evidence type="ECO:0000313" key="16">
    <source>
        <dbReference type="Proteomes" id="UP001196413"/>
    </source>
</evidence>
<comment type="pathway">
    <text evidence="3">Sphingolipid metabolism.</text>
</comment>
<evidence type="ECO:0000256" key="9">
    <source>
        <dbReference type="ARBA" id="ARBA00023098"/>
    </source>
</evidence>
<feature type="domain" description="Glycosyl hydrolase family 30 TIM-barrel" evidence="14">
    <location>
        <begin position="98"/>
        <end position="446"/>
    </location>
</feature>
<evidence type="ECO:0000256" key="12">
    <source>
        <dbReference type="RuleBase" id="RU361188"/>
    </source>
</evidence>
<evidence type="ECO:0000259" key="14">
    <source>
        <dbReference type="Pfam" id="PF02055"/>
    </source>
</evidence>
<dbReference type="EMBL" id="JAHQIW010005001">
    <property type="protein sequence ID" value="KAJ1364539.1"/>
    <property type="molecule type" value="Genomic_DNA"/>
</dbReference>
<gene>
    <name evidence="15" type="ORF">KIN20_024663</name>
</gene>
<keyword evidence="9 12" id="KW-0443">Lipid metabolism</keyword>
<dbReference type="GO" id="GO:0042391">
    <property type="term" value="P:regulation of membrane potential"/>
    <property type="evidence" value="ECO:0007669"/>
    <property type="project" value="UniProtKB-ARBA"/>
</dbReference>
<dbReference type="GO" id="GO:0004348">
    <property type="term" value="F:glucosylceramidase activity"/>
    <property type="evidence" value="ECO:0007669"/>
    <property type="project" value="UniProtKB-EC"/>
</dbReference>
<comment type="pathway">
    <text evidence="2">Lipid metabolism; sphingolipid metabolism.</text>
</comment>
<dbReference type="Proteomes" id="UP001196413">
    <property type="component" value="Unassembled WGS sequence"/>
</dbReference>
<dbReference type="GO" id="GO:0006066">
    <property type="term" value="P:alcohol metabolic process"/>
    <property type="evidence" value="ECO:0007669"/>
    <property type="project" value="UniProtKB-ARBA"/>
</dbReference>
<dbReference type="SUPFAM" id="SSF51445">
    <property type="entry name" value="(Trans)glycosidases"/>
    <property type="match status" value="1"/>
</dbReference>
<keyword evidence="8 12" id="KW-0746">Sphingolipid metabolism</keyword>
<proteinExistence type="inferred from homology"/>
<evidence type="ECO:0000256" key="3">
    <source>
        <dbReference type="ARBA" id="ARBA00004991"/>
    </source>
</evidence>
<dbReference type="PANTHER" id="PTHR11069:SF23">
    <property type="entry name" value="LYSOSOMAL ACID GLUCOSYLCERAMIDASE"/>
    <property type="match status" value="1"/>
</dbReference>
<evidence type="ECO:0000256" key="7">
    <source>
        <dbReference type="ARBA" id="ARBA00022801"/>
    </source>
</evidence>
<dbReference type="Gene3D" id="3.20.20.80">
    <property type="entry name" value="Glycosidases"/>
    <property type="match status" value="1"/>
</dbReference>
<comment type="catalytic activity">
    <reaction evidence="1">
        <text>a beta-D-glucosyl-(1&lt;-&gt;1')-N-acylsphing-4-enine + H2O = an N-acylsphing-4-enine + D-glucose</text>
        <dbReference type="Rhea" id="RHEA:13269"/>
        <dbReference type="ChEBI" id="CHEBI:4167"/>
        <dbReference type="ChEBI" id="CHEBI:15377"/>
        <dbReference type="ChEBI" id="CHEBI:22801"/>
        <dbReference type="ChEBI" id="CHEBI:52639"/>
        <dbReference type="EC" id="3.2.1.45"/>
    </reaction>
    <physiologicalReaction direction="left-to-right" evidence="1">
        <dbReference type="Rhea" id="RHEA:13270"/>
    </physiologicalReaction>
</comment>
<evidence type="ECO:0000256" key="2">
    <source>
        <dbReference type="ARBA" id="ARBA00004760"/>
    </source>
</evidence>
<dbReference type="GO" id="GO:0005102">
    <property type="term" value="F:signaling receptor binding"/>
    <property type="evidence" value="ECO:0007669"/>
    <property type="project" value="UniProtKB-ARBA"/>
</dbReference>
<dbReference type="GO" id="GO:0051246">
    <property type="term" value="P:regulation of protein metabolic process"/>
    <property type="evidence" value="ECO:0007669"/>
    <property type="project" value="UniProtKB-ARBA"/>
</dbReference>
<organism evidence="15 16">
    <name type="scientific">Parelaphostrongylus tenuis</name>
    <name type="common">Meningeal worm</name>
    <dbReference type="NCBI Taxonomy" id="148309"/>
    <lineage>
        <taxon>Eukaryota</taxon>
        <taxon>Metazoa</taxon>
        <taxon>Ecdysozoa</taxon>
        <taxon>Nematoda</taxon>
        <taxon>Chromadorea</taxon>
        <taxon>Rhabditida</taxon>
        <taxon>Rhabditina</taxon>
        <taxon>Rhabditomorpha</taxon>
        <taxon>Strongyloidea</taxon>
        <taxon>Metastrongylidae</taxon>
        <taxon>Parelaphostrongylus</taxon>
    </lineage>
</organism>
<dbReference type="InterPro" id="IPR001139">
    <property type="entry name" value="Glyco_hydro_30"/>
</dbReference>
<evidence type="ECO:0000313" key="15">
    <source>
        <dbReference type="EMBL" id="KAJ1364539.1"/>
    </source>
</evidence>
<evidence type="ECO:0000256" key="10">
    <source>
        <dbReference type="ARBA" id="ARBA00050474"/>
    </source>
</evidence>
<evidence type="ECO:0000256" key="1">
    <source>
        <dbReference type="ARBA" id="ARBA00001013"/>
    </source>
</evidence>
<accession>A0AAD5QWE9</accession>
<feature type="chain" id="PRO_5042177386" description="Glucosylceramidase" evidence="13">
    <location>
        <begin position="19"/>
        <end position="516"/>
    </location>
</feature>
<dbReference type="InterPro" id="IPR017853">
    <property type="entry name" value="GH"/>
</dbReference>
<evidence type="ECO:0000256" key="6">
    <source>
        <dbReference type="ARBA" id="ARBA00022729"/>
    </source>
</evidence>
<evidence type="ECO:0000256" key="13">
    <source>
        <dbReference type="SAM" id="SignalP"/>
    </source>
</evidence>
<dbReference type="GO" id="GO:0005774">
    <property type="term" value="C:vacuolar membrane"/>
    <property type="evidence" value="ECO:0007669"/>
    <property type="project" value="UniProtKB-ARBA"/>
</dbReference>
<evidence type="ECO:0000256" key="8">
    <source>
        <dbReference type="ARBA" id="ARBA00022919"/>
    </source>
</evidence>
<reference evidence="15" key="1">
    <citation type="submission" date="2021-06" db="EMBL/GenBank/DDBJ databases">
        <title>Parelaphostrongylus tenuis whole genome reference sequence.</title>
        <authorList>
            <person name="Garwood T.J."/>
            <person name="Larsen P.A."/>
            <person name="Fountain-Jones N.M."/>
            <person name="Garbe J.R."/>
            <person name="Macchietto M.G."/>
            <person name="Kania S.A."/>
            <person name="Gerhold R.W."/>
            <person name="Richards J.E."/>
            <person name="Wolf T.M."/>
        </authorList>
    </citation>
    <scope>NUCLEOTIDE SEQUENCE</scope>
    <source>
        <strain evidence="15">MNPRO001-30</strain>
        <tissue evidence="15">Meninges</tissue>
    </source>
</reference>
<keyword evidence="7 12" id="KW-0378">Hydrolase</keyword>
<dbReference type="PRINTS" id="PR00843">
    <property type="entry name" value="GLHYDRLASE30"/>
</dbReference>
<dbReference type="GO" id="GO:0030163">
    <property type="term" value="P:protein catabolic process"/>
    <property type="evidence" value="ECO:0007669"/>
    <property type="project" value="UniProtKB-ARBA"/>
</dbReference>
<keyword evidence="12" id="KW-0326">Glycosidase</keyword>
<sequence>MLEVYYLFALIQFISVIADQPCVRKTYRASDVNIVCVCNATYCDDIEPLAEIPAGKAVMCVSSLNGKRFEKSLLPFSTENTPASVKIVVDARKQFQSIIGFGGAFTDSTGINLYSLSEPTRKKLLEAYFGENGIQYSLARVPIASTDFSTREYSYADEVGDLKMESFSLAEEDYKYKIPYILSAMNLTGGNIRLFASPWSGPGWMKTNGRMAGGGSLKGEVNGEYYRAYATYLMKFFDEYASNGIPFWAMSIQNEPTTGAIPFFGWQTMHFTAETERDFVKVTLGPLLKSSNSTKHLKIMALDDQRLFLPGWADTIYGDSEASKYVDGIGVHWYLDKLMPASVLTRTHNRHPEKFILATEACAGAFFVRGPILGDWSRAEDYAMDIITDLNNFVAGWTDWNMCLDEKGGPNWAKNFVDSPIIVNATADEFYKQPMFYAMGHFSKFVKSDAVRIDTEVNGSFGIFATSVLHQGRRTLVLLNQQSKLTSVSIQDVVTGHQLHADIDPHSIVTVLWDKQ</sequence>
<evidence type="ECO:0000256" key="11">
    <source>
        <dbReference type="ARBA" id="ARBA00051345"/>
    </source>
</evidence>
<dbReference type="EC" id="3.2.1.45" evidence="5 12"/>
<dbReference type="GO" id="GO:0010605">
    <property type="term" value="P:negative regulation of macromolecule metabolic process"/>
    <property type="evidence" value="ECO:0007669"/>
    <property type="project" value="UniProtKB-ARBA"/>
</dbReference>
<dbReference type="GO" id="GO:0032006">
    <property type="term" value="P:regulation of TOR signaling"/>
    <property type="evidence" value="ECO:0007669"/>
    <property type="project" value="UniProtKB-ARBA"/>
</dbReference>
<dbReference type="GO" id="GO:0005764">
    <property type="term" value="C:lysosome"/>
    <property type="evidence" value="ECO:0007669"/>
    <property type="project" value="UniProtKB-ARBA"/>
</dbReference>
<evidence type="ECO:0000256" key="4">
    <source>
        <dbReference type="ARBA" id="ARBA00005382"/>
    </source>
</evidence>
<protein>
    <recommendedName>
        <fullName evidence="5 12">Glucosylceramidase</fullName>
        <ecNumber evidence="5 12">3.2.1.45</ecNumber>
    </recommendedName>
</protein>
<comment type="similarity">
    <text evidence="4 12">Belongs to the glycosyl hydrolase 30 family.</text>
</comment>
<feature type="signal peptide" evidence="13">
    <location>
        <begin position="1"/>
        <end position="18"/>
    </location>
</feature>
<dbReference type="GO" id="GO:0006914">
    <property type="term" value="P:autophagy"/>
    <property type="evidence" value="ECO:0007669"/>
    <property type="project" value="UniProtKB-ARBA"/>
</dbReference>
<dbReference type="GO" id="GO:0006680">
    <property type="term" value="P:glucosylceramide catabolic process"/>
    <property type="evidence" value="ECO:0007669"/>
    <property type="project" value="UniProtKB-ARBA"/>
</dbReference>
<dbReference type="AlphaFoldDB" id="A0AAD5QWE9"/>
<comment type="catalytic activity">
    <reaction evidence="10">
        <text>a beta-D-glucosylceramide + H2O = an N-acyl-sphingoid base + D-glucose</text>
        <dbReference type="Rhea" id="RHEA:81447"/>
        <dbReference type="ChEBI" id="CHEBI:4167"/>
        <dbReference type="ChEBI" id="CHEBI:15377"/>
        <dbReference type="ChEBI" id="CHEBI:83264"/>
        <dbReference type="ChEBI" id="CHEBI:83273"/>
    </reaction>
    <physiologicalReaction direction="left-to-right" evidence="10">
        <dbReference type="Rhea" id="RHEA:81448"/>
    </physiologicalReaction>
</comment>
<dbReference type="InterPro" id="IPR033453">
    <property type="entry name" value="Glyco_hydro_30_TIM-barrel"/>
</dbReference>
<name>A0AAD5QWE9_PARTN</name>
<dbReference type="GO" id="GO:0016758">
    <property type="term" value="F:hexosyltransferase activity"/>
    <property type="evidence" value="ECO:0007669"/>
    <property type="project" value="UniProtKB-ARBA"/>
</dbReference>
<keyword evidence="16" id="KW-1185">Reference proteome</keyword>
<dbReference type="FunFam" id="3.20.20.80:FF:000030">
    <property type="entry name" value="Lysosomal acid glucosylceramidase"/>
    <property type="match status" value="1"/>
</dbReference>
<evidence type="ECO:0000256" key="5">
    <source>
        <dbReference type="ARBA" id="ARBA00012658"/>
    </source>
</evidence>
<dbReference type="Pfam" id="PF02055">
    <property type="entry name" value="Glyco_hydro_30"/>
    <property type="match status" value="1"/>
</dbReference>
<dbReference type="PANTHER" id="PTHR11069">
    <property type="entry name" value="GLUCOSYLCERAMIDASE"/>
    <property type="match status" value="1"/>
</dbReference>
<comment type="caution">
    <text evidence="15">The sequence shown here is derived from an EMBL/GenBank/DDBJ whole genome shotgun (WGS) entry which is preliminary data.</text>
</comment>
<dbReference type="GO" id="GO:0008202">
    <property type="term" value="P:steroid metabolic process"/>
    <property type="evidence" value="ECO:0007669"/>
    <property type="project" value="UniProtKB-ARBA"/>
</dbReference>
<keyword evidence="6 13" id="KW-0732">Signal</keyword>
<comment type="catalytic activity">
    <reaction evidence="11">
        <text>an N-acyl-1-beta-D-glucosyl-15-methylhexadecasphing-4-enine + H2O = an N-acyl-15-methylhexadecasphing-4-enine + D-glucose</text>
        <dbReference type="Rhea" id="RHEA:34755"/>
        <dbReference type="ChEBI" id="CHEBI:4167"/>
        <dbReference type="ChEBI" id="CHEBI:15377"/>
        <dbReference type="ChEBI" id="CHEBI:70815"/>
        <dbReference type="ChEBI" id="CHEBI:70846"/>
    </reaction>
    <physiologicalReaction direction="left-to-right" evidence="11">
        <dbReference type="Rhea" id="RHEA:34756"/>
    </physiologicalReaction>
</comment>
<dbReference type="GO" id="GO:0016241">
    <property type="term" value="P:regulation of macroautophagy"/>
    <property type="evidence" value="ECO:0007669"/>
    <property type="project" value="UniProtKB-ARBA"/>
</dbReference>